<organism evidence="2 3">
    <name type="scientific">Ampelomyces quisqualis</name>
    <name type="common">Powdery mildew agent</name>
    <dbReference type="NCBI Taxonomy" id="50730"/>
    <lineage>
        <taxon>Eukaryota</taxon>
        <taxon>Fungi</taxon>
        <taxon>Dikarya</taxon>
        <taxon>Ascomycota</taxon>
        <taxon>Pezizomycotina</taxon>
        <taxon>Dothideomycetes</taxon>
        <taxon>Pleosporomycetidae</taxon>
        <taxon>Pleosporales</taxon>
        <taxon>Pleosporineae</taxon>
        <taxon>Phaeosphaeriaceae</taxon>
        <taxon>Ampelomyces</taxon>
    </lineage>
</organism>
<accession>A0A6A5QEZ9</accession>
<feature type="region of interest" description="Disordered" evidence="1">
    <location>
        <begin position="147"/>
        <end position="169"/>
    </location>
</feature>
<evidence type="ECO:0000313" key="3">
    <source>
        <dbReference type="Proteomes" id="UP000800096"/>
    </source>
</evidence>
<protein>
    <submittedName>
        <fullName evidence="2">Uncharacterized protein</fullName>
    </submittedName>
</protein>
<sequence length="239" mass="26180">MQNADNFGGASAWRGEIQLCLPVLVGARGTFAKAVGAVLAVSNLGRPNLHLFPQRRFVDNIFAPWSQEPFHLISWNSTSYVVRFALCMLFAETDEGFERICHAPHVLDRLRLSNPPPTCCLVDLFSHGRFAITTTPINLTTIVLCGSSRRTPTSSSRNSSYGPEAAHLPPRPSQLVPELKLNLVILCRTSFRLCIICCENNECPSKPSSCLESLLHNATLPISDPCAAHLLVSSGQIEL</sequence>
<feature type="compositionally biased region" description="Low complexity" evidence="1">
    <location>
        <begin position="147"/>
        <end position="160"/>
    </location>
</feature>
<keyword evidence="3" id="KW-1185">Reference proteome</keyword>
<gene>
    <name evidence="2" type="ORF">BDU57DRAFT_333606</name>
</gene>
<name>A0A6A5QEZ9_AMPQU</name>
<dbReference type="Proteomes" id="UP000800096">
    <property type="component" value="Unassembled WGS sequence"/>
</dbReference>
<dbReference type="EMBL" id="ML979139">
    <property type="protein sequence ID" value="KAF1912747.1"/>
    <property type="molecule type" value="Genomic_DNA"/>
</dbReference>
<proteinExistence type="predicted"/>
<dbReference type="AlphaFoldDB" id="A0A6A5QEZ9"/>
<reference evidence="2" key="1">
    <citation type="journal article" date="2020" name="Stud. Mycol.">
        <title>101 Dothideomycetes genomes: a test case for predicting lifestyles and emergence of pathogens.</title>
        <authorList>
            <person name="Haridas S."/>
            <person name="Albert R."/>
            <person name="Binder M."/>
            <person name="Bloem J."/>
            <person name="Labutti K."/>
            <person name="Salamov A."/>
            <person name="Andreopoulos B."/>
            <person name="Baker S."/>
            <person name="Barry K."/>
            <person name="Bills G."/>
            <person name="Bluhm B."/>
            <person name="Cannon C."/>
            <person name="Castanera R."/>
            <person name="Culley D."/>
            <person name="Daum C."/>
            <person name="Ezra D."/>
            <person name="Gonzalez J."/>
            <person name="Henrissat B."/>
            <person name="Kuo A."/>
            <person name="Liang C."/>
            <person name="Lipzen A."/>
            <person name="Lutzoni F."/>
            <person name="Magnuson J."/>
            <person name="Mondo S."/>
            <person name="Nolan M."/>
            <person name="Ohm R."/>
            <person name="Pangilinan J."/>
            <person name="Park H.-J."/>
            <person name="Ramirez L."/>
            <person name="Alfaro M."/>
            <person name="Sun H."/>
            <person name="Tritt A."/>
            <person name="Yoshinaga Y."/>
            <person name="Zwiers L.-H."/>
            <person name="Turgeon B."/>
            <person name="Goodwin S."/>
            <person name="Spatafora J."/>
            <person name="Crous P."/>
            <person name="Grigoriev I."/>
        </authorList>
    </citation>
    <scope>NUCLEOTIDE SEQUENCE</scope>
    <source>
        <strain evidence="2">HMLAC05119</strain>
    </source>
</reference>
<evidence type="ECO:0000256" key="1">
    <source>
        <dbReference type="SAM" id="MobiDB-lite"/>
    </source>
</evidence>
<evidence type="ECO:0000313" key="2">
    <source>
        <dbReference type="EMBL" id="KAF1912747.1"/>
    </source>
</evidence>